<comment type="similarity">
    <text evidence="1">Belongs to the bacterial solute-binding protein 5 family.</text>
</comment>
<evidence type="ECO:0000259" key="6">
    <source>
        <dbReference type="Pfam" id="PF00496"/>
    </source>
</evidence>
<keyword evidence="8" id="KW-1185">Reference proteome</keyword>
<organism evidence="7 8">
    <name type="scientific">Lacrimispora sphenoides JCM 1415</name>
    <dbReference type="NCBI Taxonomy" id="1297793"/>
    <lineage>
        <taxon>Bacteria</taxon>
        <taxon>Bacillati</taxon>
        <taxon>Bacillota</taxon>
        <taxon>Clostridia</taxon>
        <taxon>Lachnospirales</taxon>
        <taxon>Lachnospiraceae</taxon>
        <taxon>Lacrimispora</taxon>
    </lineage>
</organism>
<feature type="chain" id="PRO_5045974173" evidence="5">
    <location>
        <begin position="22"/>
        <end position="531"/>
    </location>
</feature>
<dbReference type="EMBL" id="LT630003">
    <property type="protein sequence ID" value="SET52711.1"/>
    <property type="molecule type" value="Genomic_DNA"/>
</dbReference>
<dbReference type="InterPro" id="IPR039424">
    <property type="entry name" value="SBP_5"/>
</dbReference>
<evidence type="ECO:0000256" key="5">
    <source>
        <dbReference type="SAM" id="SignalP"/>
    </source>
</evidence>
<dbReference type="PANTHER" id="PTHR30290">
    <property type="entry name" value="PERIPLASMIC BINDING COMPONENT OF ABC TRANSPORTER"/>
    <property type="match status" value="1"/>
</dbReference>
<dbReference type="PROSITE" id="PS51257">
    <property type="entry name" value="PROKAR_LIPOPROTEIN"/>
    <property type="match status" value="1"/>
</dbReference>
<feature type="signal peptide" evidence="5">
    <location>
        <begin position="1"/>
        <end position="21"/>
    </location>
</feature>
<dbReference type="PANTHER" id="PTHR30290:SF9">
    <property type="entry name" value="OLIGOPEPTIDE-BINDING PROTEIN APPA"/>
    <property type="match status" value="1"/>
</dbReference>
<evidence type="ECO:0000256" key="2">
    <source>
        <dbReference type="ARBA" id="ARBA00022448"/>
    </source>
</evidence>
<evidence type="ECO:0000256" key="1">
    <source>
        <dbReference type="ARBA" id="ARBA00005695"/>
    </source>
</evidence>
<proteinExistence type="inferred from homology"/>
<dbReference type="InterPro" id="IPR030678">
    <property type="entry name" value="Peptide/Ni-bd"/>
</dbReference>
<protein>
    <submittedName>
        <fullName evidence="7">Peptide/nickel transport system substrate-binding protein</fullName>
    </submittedName>
</protein>
<dbReference type="Proteomes" id="UP000198970">
    <property type="component" value="Chromosome I"/>
</dbReference>
<evidence type="ECO:0000313" key="8">
    <source>
        <dbReference type="Proteomes" id="UP000198970"/>
    </source>
</evidence>
<feature type="domain" description="Solute-binding protein family 5" evidence="6">
    <location>
        <begin position="101"/>
        <end position="448"/>
    </location>
</feature>
<dbReference type="SUPFAM" id="SSF53850">
    <property type="entry name" value="Periplasmic binding protein-like II"/>
    <property type="match status" value="1"/>
</dbReference>
<evidence type="ECO:0000256" key="4">
    <source>
        <dbReference type="SAM" id="MobiDB-lite"/>
    </source>
</evidence>
<keyword evidence="2" id="KW-0813">Transport</keyword>
<dbReference type="Gene3D" id="3.40.190.10">
    <property type="entry name" value="Periplasmic binding protein-like II"/>
    <property type="match status" value="1"/>
</dbReference>
<accession>A0ABY1C1H8</accession>
<feature type="region of interest" description="Disordered" evidence="4">
    <location>
        <begin position="24"/>
        <end position="55"/>
    </location>
</feature>
<dbReference type="Pfam" id="PF00496">
    <property type="entry name" value="SBP_bac_5"/>
    <property type="match status" value="1"/>
</dbReference>
<dbReference type="Gene3D" id="3.10.105.10">
    <property type="entry name" value="Dipeptide-binding Protein, Domain 3"/>
    <property type="match status" value="1"/>
</dbReference>
<dbReference type="RefSeq" id="WP_100041297.1">
    <property type="nucleotide sequence ID" value="NZ_LT630003.1"/>
</dbReference>
<dbReference type="InterPro" id="IPR000914">
    <property type="entry name" value="SBP_5_dom"/>
</dbReference>
<sequence length="531" mass="57880">MKKTWKKVAALILVAAVSVSAAGCGGSGADKEVQGNAQTSGEKPAGGTDTGSGEHKDTLIWAQGADITSLDPHQGKETTAVQVTKHIFDTLTVVNPETGVLEPSLAESWEQTSDTSYRFKLRQDVKFHDGSQMTAEDVKFSLDRAIKSAAVSYIVDFIDTVNAVDEYTVDITLDAPYAPALRNLSVPFAAIVPKKAVEQDEEGFKLHPIGSGPYKFVDWKQGDSARLEAFDEYWGTPAVTRNLVMRVIPEASQRTIALETGEVDLAYDILPNDIAKINDNPKLALFEAPSLSCYYISMNMNKVPFDNAKVRSALNYAIDRQTLIDTIACGAGQPADAIIAPLVFGYYSPGAYEYNPEKAKELLAEAGYPDGFTTSIWVNDNQARVEICQAIQAMLQDVGITCNVEVMEFGSFISRTSAGEHDMGYFGWVTSTTDADYTYYSLEHSSQQGAAGNRSFISDPEIDKLIETGRSSADEQVRLKAYEDLAVKLKEIGNNVPIYYNSITVGASAKVENFVIDPIGYHKLDQVKVAK</sequence>
<evidence type="ECO:0000313" key="7">
    <source>
        <dbReference type="EMBL" id="SET52711.1"/>
    </source>
</evidence>
<keyword evidence="3 5" id="KW-0732">Signal</keyword>
<dbReference type="Gene3D" id="3.90.76.10">
    <property type="entry name" value="Dipeptide-binding Protein, Domain 1"/>
    <property type="match status" value="1"/>
</dbReference>
<evidence type="ECO:0000256" key="3">
    <source>
        <dbReference type="ARBA" id="ARBA00022729"/>
    </source>
</evidence>
<dbReference type="PIRSF" id="PIRSF002741">
    <property type="entry name" value="MppA"/>
    <property type="match status" value="1"/>
</dbReference>
<reference evidence="7 8" key="1">
    <citation type="submission" date="2016-10" db="EMBL/GenBank/DDBJ databases">
        <authorList>
            <person name="Varghese N."/>
            <person name="Submissions S."/>
        </authorList>
    </citation>
    <scope>NUCLEOTIDE SEQUENCE [LARGE SCALE GENOMIC DNA]</scope>
    <source>
        <strain evidence="7 8">ATCC 19403</strain>
    </source>
</reference>
<name>A0ABY1C1H8_9FIRM</name>
<gene>
    <name evidence="7" type="ORF">SAMN02745906_0208</name>
</gene>